<accession>A0A0B7JCV0</accession>
<accession>A0A2T3KK54</accession>
<reference evidence="1 2" key="1">
    <citation type="submission" date="2018-01" db="EMBL/GenBank/DDBJ databases">
        <title>Whole genome sequencing of Histamine producing bacteria.</title>
        <authorList>
            <person name="Butler K."/>
        </authorList>
    </citation>
    <scope>NUCLEOTIDE SEQUENCE [LARGE SCALE GENOMIC DNA]</scope>
    <source>
        <strain evidence="1 2">FS-7.2</strain>
    </source>
</reference>
<evidence type="ECO:0000313" key="2">
    <source>
        <dbReference type="Proteomes" id="UP000241426"/>
    </source>
</evidence>
<sequence>MLVTFSSKDHGNVTMFGDIAQSLITMMGFSTKVPGAIRAEDVASALVNLEKNIELVKQQQISHQDAQQAIDDEDDEKEPEIGIAVRAVPLIDLLKSATAVKSYVMWE</sequence>
<dbReference type="eggNOG" id="ENOG5030N4C">
    <property type="taxonomic scope" value="Bacteria"/>
</dbReference>
<dbReference type="Proteomes" id="UP000241426">
    <property type="component" value="Unassembled WGS sequence"/>
</dbReference>
<dbReference type="RefSeq" id="WP_036790472.1">
    <property type="nucleotide sequence ID" value="NZ_LN794353.1"/>
</dbReference>
<dbReference type="AlphaFoldDB" id="A0A0B7JCV0"/>
<dbReference type="InterPro" id="IPR014991">
    <property type="entry name" value="DUF1840"/>
</dbReference>
<protein>
    <submittedName>
        <fullName evidence="1">DUF1840 domain-containing protein</fullName>
    </submittedName>
</protein>
<dbReference type="EMBL" id="PYNF01000004">
    <property type="protein sequence ID" value="PSU99891.1"/>
    <property type="molecule type" value="Genomic_DNA"/>
</dbReference>
<comment type="caution">
    <text evidence="1">The sequence shown here is derived from an EMBL/GenBank/DDBJ whole genome shotgun (WGS) entry which is preliminary data.</text>
</comment>
<dbReference type="Pfam" id="PF08895">
    <property type="entry name" value="DUF1840"/>
    <property type="match status" value="1"/>
</dbReference>
<evidence type="ECO:0000313" key="1">
    <source>
        <dbReference type="EMBL" id="PSU99891.1"/>
    </source>
</evidence>
<proteinExistence type="predicted"/>
<gene>
    <name evidence="1" type="ORF">C9J27_06480</name>
</gene>
<name>A0A0B7JCV0_9GAMM</name>
<organism evidence="1 2">
    <name type="scientific">Photobacterium kishitanii</name>
    <dbReference type="NCBI Taxonomy" id="318456"/>
    <lineage>
        <taxon>Bacteria</taxon>
        <taxon>Pseudomonadati</taxon>
        <taxon>Pseudomonadota</taxon>
        <taxon>Gammaproteobacteria</taxon>
        <taxon>Vibrionales</taxon>
        <taxon>Vibrionaceae</taxon>
        <taxon>Photobacterium</taxon>
    </lineage>
</organism>
<dbReference type="GeneID" id="29945418"/>